<protein>
    <submittedName>
        <fullName evidence="10">Protein pelota</fullName>
    </submittedName>
</protein>
<dbReference type="SMART" id="SM00225">
    <property type="entry name" value="BTB"/>
    <property type="match status" value="1"/>
</dbReference>
<dbReference type="PANTHER" id="PTHR10853:SF0">
    <property type="entry name" value="PROTEIN PELOTA HOMOLOG"/>
    <property type="match status" value="1"/>
</dbReference>
<dbReference type="Pfam" id="PF07707">
    <property type="entry name" value="BACK"/>
    <property type="match status" value="1"/>
</dbReference>
<name>A0A834R5A5_SARSC</name>
<dbReference type="SMART" id="SM00612">
    <property type="entry name" value="Kelch"/>
    <property type="match status" value="5"/>
</dbReference>
<keyword evidence="4" id="KW-0880">Kelch repeat</keyword>
<dbReference type="NCBIfam" id="TIGR00111">
    <property type="entry name" value="pelota"/>
    <property type="match status" value="1"/>
</dbReference>
<dbReference type="GO" id="GO:0071025">
    <property type="term" value="P:RNA surveillance"/>
    <property type="evidence" value="ECO:0007669"/>
    <property type="project" value="InterPro"/>
</dbReference>
<evidence type="ECO:0000256" key="8">
    <source>
        <dbReference type="SAM" id="MobiDB-lite"/>
    </source>
</evidence>
<dbReference type="SMART" id="SM00875">
    <property type="entry name" value="BACK"/>
    <property type="match status" value="1"/>
</dbReference>
<dbReference type="EMBL" id="WVUK01000065">
    <property type="protein sequence ID" value="KAF7489277.1"/>
    <property type="molecule type" value="Genomic_DNA"/>
</dbReference>
<organism evidence="10">
    <name type="scientific">Sarcoptes scabiei</name>
    <name type="common">Itch mite</name>
    <name type="synonym">Acarus scabiei</name>
    <dbReference type="NCBI Taxonomy" id="52283"/>
    <lineage>
        <taxon>Eukaryota</taxon>
        <taxon>Metazoa</taxon>
        <taxon>Ecdysozoa</taxon>
        <taxon>Arthropoda</taxon>
        <taxon>Chelicerata</taxon>
        <taxon>Arachnida</taxon>
        <taxon>Acari</taxon>
        <taxon>Acariformes</taxon>
        <taxon>Sarcoptiformes</taxon>
        <taxon>Astigmata</taxon>
        <taxon>Psoroptidia</taxon>
        <taxon>Sarcoptoidea</taxon>
        <taxon>Sarcoptidae</taxon>
        <taxon>Sarcoptinae</taxon>
        <taxon>Sarcoptes</taxon>
    </lineage>
</organism>
<reference evidence="12" key="1">
    <citation type="journal article" date="2020" name="PLoS Negl. Trop. Dis.">
        <title>High-quality nuclear genome for Sarcoptes scabiei-A critical resource for a neglected parasite.</title>
        <authorList>
            <person name="Korhonen P.K."/>
            <person name="Gasser R.B."/>
            <person name="Ma G."/>
            <person name="Wang T."/>
            <person name="Stroehlein A.J."/>
            <person name="Young N.D."/>
            <person name="Ang C.S."/>
            <person name="Fernando D.D."/>
            <person name="Lu H.C."/>
            <person name="Taylor S."/>
            <person name="Reynolds S.L."/>
            <person name="Mofiz E."/>
            <person name="Najaraj S.H."/>
            <person name="Gowda H."/>
            <person name="Madugundu A."/>
            <person name="Renuse S."/>
            <person name="Holt D."/>
            <person name="Pandey A."/>
            <person name="Papenfuss A.T."/>
            <person name="Fischer K."/>
        </authorList>
    </citation>
    <scope>NUCLEOTIDE SEQUENCE [LARGE SCALE GENOMIC DNA]</scope>
</reference>
<accession>A0A834R5A5</accession>
<feature type="domain" description="BTB" evidence="9">
    <location>
        <begin position="95"/>
        <end position="182"/>
    </location>
</feature>
<evidence type="ECO:0000313" key="10">
    <source>
        <dbReference type="EMBL" id="KAF7489277.1"/>
    </source>
</evidence>
<reference evidence="11" key="3">
    <citation type="submission" date="2022-06" db="UniProtKB">
        <authorList>
            <consortium name="EnsemblMetazoa"/>
        </authorList>
    </citation>
    <scope>IDENTIFICATION</scope>
</reference>
<comment type="cofactor">
    <cofactor evidence="1">
        <name>a divalent metal cation</name>
        <dbReference type="ChEBI" id="CHEBI:60240"/>
    </cofactor>
</comment>
<evidence type="ECO:0000256" key="1">
    <source>
        <dbReference type="ARBA" id="ARBA00001968"/>
    </source>
</evidence>
<dbReference type="SUPFAM" id="SSF55315">
    <property type="entry name" value="L30e-like"/>
    <property type="match status" value="1"/>
</dbReference>
<dbReference type="SUPFAM" id="SSF117281">
    <property type="entry name" value="Kelch motif"/>
    <property type="match status" value="2"/>
</dbReference>
<reference evidence="10" key="2">
    <citation type="submission" date="2020-01" db="EMBL/GenBank/DDBJ databases">
        <authorList>
            <person name="Korhonen P.K.K."/>
            <person name="Guangxu M.G."/>
            <person name="Wang T.W."/>
            <person name="Stroehlein A.J.S."/>
            <person name="Young N.D."/>
            <person name="Ang C.-S.A."/>
            <person name="Fernando D.W.F."/>
            <person name="Lu H.L."/>
            <person name="Taylor S.T."/>
            <person name="Ehtesham M.E.M."/>
            <person name="Najaraj S.H.N."/>
            <person name="Harsha G.H.G."/>
            <person name="Madugundu A.M."/>
            <person name="Renuse S.R."/>
            <person name="Holt D.H."/>
            <person name="Pandey A.P."/>
            <person name="Papenfuss A.P."/>
            <person name="Gasser R.B.G."/>
            <person name="Fischer K.F."/>
        </authorList>
    </citation>
    <scope>NUCLEOTIDE SEQUENCE</scope>
    <source>
        <strain evidence="10">SSS_KF_BRIS2020</strain>
    </source>
</reference>
<evidence type="ECO:0000256" key="3">
    <source>
        <dbReference type="ARBA" id="ARBA00009504"/>
    </source>
</evidence>
<dbReference type="Pfam" id="PF03465">
    <property type="entry name" value="eRF1_3"/>
    <property type="match status" value="1"/>
</dbReference>
<evidence type="ECO:0000256" key="6">
    <source>
        <dbReference type="ARBA" id="ARBA00022723"/>
    </source>
</evidence>
<dbReference type="PANTHER" id="PTHR10853">
    <property type="entry name" value="PELOTA"/>
    <property type="match status" value="1"/>
</dbReference>
<dbReference type="Pfam" id="PF26356">
    <property type="entry name" value="Pelota_N"/>
    <property type="match status" value="1"/>
</dbReference>
<dbReference type="InterPro" id="IPR015915">
    <property type="entry name" value="Kelch-typ_b-propeller"/>
</dbReference>
<keyword evidence="6" id="KW-0479">Metal-binding</keyword>
<dbReference type="GO" id="GO:0070651">
    <property type="term" value="P:nonfunctional rRNA decay"/>
    <property type="evidence" value="ECO:0007669"/>
    <property type="project" value="TreeGrafter"/>
</dbReference>
<dbReference type="Gene3D" id="3.30.1330.30">
    <property type="match status" value="1"/>
</dbReference>
<dbReference type="Gene3D" id="2.120.10.80">
    <property type="entry name" value="Kelch-type beta propeller"/>
    <property type="match status" value="1"/>
</dbReference>
<dbReference type="FunFam" id="2.30.30.870:FF:000001">
    <property type="entry name" value="Protein pelota homolog"/>
    <property type="match status" value="1"/>
</dbReference>
<dbReference type="InterPro" id="IPR038069">
    <property type="entry name" value="Pelota/DOM34_N"/>
</dbReference>
<dbReference type="AlphaFoldDB" id="A0A834R5A5"/>
<dbReference type="Gene3D" id="1.25.40.420">
    <property type="match status" value="1"/>
</dbReference>
<dbReference type="FunFam" id="3.30.420.60:FF:000002">
    <property type="entry name" value="Protein pelota homolog"/>
    <property type="match status" value="1"/>
</dbReference>
<dbReference type="Proteomes" id="UP000070412">
    <property type="component" value="Unassembled WGS sequence"/>
</dbReference>
<dbReference type="Gene3D" id="3.30.420.60">
    <property type="entry name" value="eRF1 domain 2"/>
    <property type="match status" value="1"/>
</dbReference>
<dbReference type="EnsemblMetazoa" id="SSS_6889s_mrna">
    <property type="protein sequence ID" value="KAF7489277.1"/>
    <property type="gene ID" value="SSS_6889"/>
</dbReference>
<dbReference type="InterPro" id="IPR029064">
    <property type="entry name" value="Ribosomal_eL30-like_sf"/>
</dbReference>
<dbReference type="InterPro" id="IPR004405">
    <property type="entry name" value="TF_pelota"/>
</dbReference>
<dbReference type="GO" id="GO:0003779">
    <property type="term" value="F:actin binding"/>
    <property type="evidence" value="ECO:0007669"/>
    <property type="project" value="UniProtKB-KW"/>
</dbReference>
<dbReference type="Pfam" id="PF01344">
    <property type="entry name" value="Kelch_1"/>
    <property type="match status" value="5"/>
</dbReference>
<evidence type="ECO:0000256" key="7">
    <source>
        <dbReference type="ARBA" id="ARBA00022737"/>
    </source>
</evidence>
<evidence type="ECO:0000313" key="11">
    <source>
        <dbReference type="EnsemblMetazoa" id="KAF7489277.1"/>
    </source>
</evidence>
<keyword evidence="12" id="KW-1185">Reference proteome</keyword>
<dbReference type="InterPro" id="IPR058547">
    <property type="entry name" value="Pelota_N"/>
</dbReference>
<dbReference type="GO" id="GO:0070966">
    <property type="term" value="P:nuclear-transcribed mRNA catabolic process, no-go decay"/>
    <property type="evidence" value="ECO:0007669"/>
    <property type="project" value="InterPro"/>
</dbReference>
<comment type="similarity">
    <text evidence="3">Belongs to the eukaryotic release factor 1 family. Pelota subfamily.</text>
</comment>
<keyword evidence="7" id="KW-0677">Repeat</keyword>
<dbReference type="Gene3D" id="2.30.30.870">
    <property type="entry name" value="Pelota, domain A"/>
    <property type="match status" value="1"/>
</dbReference>
<proteinExistence type="inferred from homology"/>
<sequence length="1047" mass="118875">MEIEDHFEASESNIDDFRSSSNLNLNIIDTGQSPSSSTITPDEMRTLSNSDVFFDSDTMDAYDGSTSNENSISSGLQWCVSKNLANMYQMRPKLCDVCLSTDDGTKIYAHRVILSSSMHYFSAMFIGSDYSFESSSEHRLDLSYSVNFSEQNQYTISIKNVDGPSLNEIIRYCYLGKVQIDQSNVQSLLSAATMLNCGDVVKICSNFLRSQLQISNASGIFSLAKFMGCQELKDFSFFFILNNFVQISGTEEFAELSMENFSEIISSDYIDTGKEGEPAVLNALIYWLSHNFEHRKQFYPELLKQIRFPQFNQFDLLTIEQDYGSMINDEPSSKNLIIEALKYHLVKDTCDFEKYLTSNQLDETDSSHYDRTLSKNVFVNLFDLSLPRFRERIPKSRRQCLIVIGGQAPKAICQCEYFDFGAEKWSEFVCNLPSRRCRSGIVVLDGFIYAIGGFNGQCRVRSVDMFDPKRNQWIQCPDLEVERSTLGACVLDGLIYAVGGFDGTLGHQSAEVYDPIARQWSFIAPMKTRRSSVAVVALNGLLYAIGGYDGSSRQCLSSVECFSPKTQRWTRVADMSQRRSGACVEVVECYDPSTNTWSQCADMIYARRNAVVVTRDHCLYVVGGEDGQTNLKSVEIYDPETNSWSLFPNEMRIDLISGDHVVLIPEEKEDIWHVYNLIQEGDTIRASTMRKIITESATGSTGANKVRTTLTISVESIDYDFEACMLRVKGKNVEENQYVKMGQYHTIDIELNRKFTLSKQEWDVYALERLDLASDPAKSADLGAVIMNEGIAHICLVTESMTLVRSKIDVHVPRKSKGHCEQHEKGLRKFFDQVLQSILRHINFEVIKCLLIASPGFVKDQFYQYIMEQAIKTDNKIILENKSKIVLCHASSGFKHSLKEILSDPLLQNRLADTKAAKEMKVLQDFQRMLHHDPSRACYGLKHVEKAIEMQSVETFLISDRLFRNVDYLKRKHYIELVEKVREQGGDVKIFSSLHVSGEQLDQFTGLAAILRFGIPEIDEDGFDDDDDDEDDYGDSGNKIDTNREES</sequence>
<dbReference type="GO" id="GO:0032790">
    <property type="term" value="P:ribosome disassembly"/>
    <property type="evidence" value="ECO:0007669"/>
    <property type="project" value="TreeGrafter"/>
</dbReference>
<evidence type="ECO:0000313" key="12">
    <source>
        <dbReference type="Proteomes" id="UP000070412"/>
    </source>
</evidence>
<dbReference type="Pfam" id="PF00651">
    <property type="entry name" value="BTB"/>
    <property type="match status" value="1"/>
</dbReference>
<dbReference type="InterPro" id="IPR005142">
    <property type="entry name" value="eRF1_3"/>
</dbReference>
<dbReference type="InterPro" id="IPR006652">
    <property type="entry name" value="Kelch_1"/>
</dbReference>
<dbReference type="PROSITE" id="PS50097">
    <property type="entry name" value="BTB"/>
    <property type="match status" value="1"/>
</dbReference>
<evidence type="ECO:0000256" key="2">
    <source>
        <dbReference type="ARBA" id="ARBA00004496"/>
    </source>
</evidence>
<dbReference type="InterPro" id="IPR011705">
    <property type="entry name" value="BACK"/>
</dbReference>
<dbReference type="SUPFAM" id="SSF54695">
    <property type="entry name" value="POZ domain"/>
    <property type="match status" value="1"/>
</dbReference>
<evidence type="ECO:0000256" key="4">
    <source>
        <dbReference type="ARBA" id="ARBA00022441"/>
    </source>
</evidence>
<comment type="subcellular location">
    <subcellularLocation>
        <location evidence="2">Cytoplasm</location>
    </subcellularLocation>
</comment>
<keyword evidence="5" id="KW-0963">Cytoplasm</keyword>
<feature type="compositionally biased region" description="Acidic residues" evidence="8">
    <location>
        <begin position="1020"/>
        <end position="1034"/>
    </location>
</feature>
<dbReference type="Gene3D" id="3.30.710.10">
    <property type="entry name" value="Potassium Channel Kv1.1, Chain A"/>
    <property type="match status" value="1"/>
</dbReference>
<dbReference type="InterPro" id="IPR000210">
    <property type="entry name" value="BTB/POZ_dom"/>
</dbReference>
<evidence type="ECO:0000259" key="9">
    <source>
        <dbReference type="PROSITE" id="PS50097"/>
    </source>
</evidence>
<dbReference type="GO" id="GO:0070481">
    <property type="term" value="P:nuclear-transcribed mRNA catabolic process, non-stop decay"/>
    <property type="evidence" value="ECO:0007669"/>
    <property type="project" value="InterPro"/>
</dbReference>
<dbReference type="InterPro" id="IPR005140">
    <property type="entry name" value="eRF1_Pelota-like_N"/>
</dbReference>
<dbReference type="InterPro" id="IPR011333">
    <property type="entry name" value="SKP1/BTB/POZ_sf"/>
</dbReference>
<dbReference type="Pfam" id="PF03464">
    <property type="entry name" value="eRF1_2"/>
    <property type="match status" value="1"/>
</dbReference>
<dbReference type="SUPFAM" id="SSF159065">
    <property type="entry name" value="Dom34/Pelota N-terminal domain-like"/>
    <property type="match status" value="1"/>
</dbReference>
<dbReference type="GO" id="GO:0005737">
    <property type="term" value="C:cytoplasm"/>
    <property type="evidence" value="ECO:0007669"/>
    <property type="project" value="UniProtKB-SubCell"/>
</dbReference>
<gene>
    <name evidence="10" type="ORF">SSS_6889</name>
</gene>
<dbReference type="InterPro" id="IPR005141">
    <property type="entry name" value="eRF1_2"/>
</dbReference>
<dbReference type="GO" id="GO:0046872">
    <property type="term" value="F:metal ion binding"/>
    <property type="evidence" value="ECO:0007669"/>
    <property type="project" value="UniProtKB-KW"/>
</dbReference>
<evidence type="ECO:0000256" key="5">
    <source>
        <dbReference type="ARBA" id="ARBA00022490"/>
    </source>
</evidence>
<dbReference type="OrthoDB" id="45365at2759"/>
<dbReference type="SUPFAM" id="SSF53137">
    <property type="entry name" value="Translational machinery components"/>
    <property type="match status" value="1"/>
</dbReference>
<dbReference type="InterPro" id="IPR042226">
    <property type="entry name" value="eFR1_2_sf"/>
</dbReference>
<dbReference type="FunFam" id="3.30.1330.30:FF:000008">
    <property type="entry name" value="Protein pelota homolog"/>
    <property type="match status" value="1"/>
</dbReference>
<dbReference type="SMART" id="SM01194">
    <property type="entry name" value="eRF1_1"/>
    <property type="match status" value="1"/>
</dbReference>
<feature type="region of interest" description="Disordered" evidence="8">
    <location>
        <begin position="1020"/>
        <end position="1047"/>
    </location>
</feature>